<dbReference type="EMBL" id="HACM01008380">
    <property type="protein sequence ID" value="CRZ08822.1"/>
    <property type="molecule type" value="Transcribed_RNA"/>
</dbReference>
<evidence type="ECO:0000313" key="9">
    <source>
        <dbReference type="EMBL" id="CRZ08822.1"/>
    </source>
</evidence>
<dbReference type="GO" id="GO:0016485">
    <property type="term" value="P:protein processing"/>
    <property type="evidence" value="ECO:0007669"/>
    <property type="project" value="UniProtKB-ARBA"/>
</dbReference>
<dbReference type="InterPro" id="IPR001969">
    <property type="entry name" value="Aspartic_peptidase_AS"/>
</dbReference>
<keyword evidence="7" id="KW-0732">Signal</keyword>
<accession>A0A0H5R4V6</accession>
<dbReference type="AlphaFoldDB" id="A0A0H5R4V6"/>
<proteinExistence type="inferred from homology"/>
<evidence type="ECO:0000256" key="5">
    <source>
        <dbReference type="PIRSR" id="PIRSR601461-1"/>
    </source>
</evidence>
<dbReference type="InterPro" id="IPR001461">
    <property type="entry name" value="Aspartic_peptidase_A1"/>
</dbReference>
<protein>
    <recommendedName>
        <fullName evidence="8">Peptidase A1 domain-containing protein</fullName>
    </recommendedName>
</protein>
<dbReference type="FunFam" id="2.40.70.10:FF:000115">
    <property type="entry name" value="Lysosomal aspartic protease"/>
    <property type="match status" value="1"/>
</dbReference>
<dbReference type="GO" id="GO:0004190">
    <property type="term" value="F:aspartic-type endopeptidase activity"/>
    <property type="evidence" value="ECO:0007669"/>
    <property type="project" value="UniProtKB-KW"/>
</dbReference>
<dbReference type="PROSITE" id="PS51767">
    <property type="entry name" value="PEPTIDASE_A1"/>
    <property type="match status" value="1"/>
</dbReference>
<keyword evidence="4 6" id="KW-0378">Hydrolase</keyword>
<evidence type="ECO:0000256" key="6">
    <source>
        <dbReference type="RuleBase" id="RU000454"/>
    </source>
</evidence>
<comment type="similarity">
    <text evidence="1 6">Belongs to the peptidase A1 family.</text>
</comment>
<dbReference type="Gene3D" id="2.40.70.10">
    <property type="entry name" value="Acid Proteases"/>
    <property type="match status" value="2"/>
</dbReference>
<evidence type="ECO:0000256" key="2">
    <source>
        <dbReference type="ARBA" id="ARBA00022670"/>
    </source>
</evidence>
<evidence type="ECO:0000256" key="3">
    <source>
        <dbReference type="ARBA" id="ARBA00022750"/>
    </source>
</evidence>
<keyword evidence="3 6" id="KW-0064">Aspartyl protease</keyword>
<feature type="active site" evidence="5">
    <location>
        <position position="286"/>
    </location>
</feature>
<dbReference type="PANTHER" id="PTHR47966:SF51">
    <property type="entry name" value="BETA-SITE APP-CLEAVING ENZYME, ISOFORM A-RELATED"/>
    <property type="match status" value="1"/>
</dbReference>
<feature type="domain" description="Peptidase A1" evidence="8">
    <location>
        <begin position="91"/>
        <end position="401"/>
    </location>
</feature>
<organism evidence="9">
    <name type="scientific">Spongospora subterranea</name>
    <dbReference type="NCBI Taxonomy" id="70186"/>
    <lineage>
        <taxon>Eukaryota</taxon>
        <taxon>Sar</taxon>
        <taxon>Rhizaria</taxon>
        <taxon>Endomyxa</taxon>
        <taxon>Phytomyxea</taxon>
        <taxon>Plasmodiophorida</taxon>
        <taxon>Plasmodiophoridae</taxon>
        <taxon>Spongospora</taxon>
    </lineage>
</organism>
<reference evidence="9" key="1">
    <citation type="submission" date="2015-04" db="EMBL/GenBank/DDBJ databases">
        <title>The genome sequence of the plant pathogenic Rhizarian Plasmodiophora brassicae reveals insights in its biotrophic life cycle and the origin of chitin synthesis.</title>
        <authorList>
            <person name="Schwelm A."/>
            <person name="Fogelqvist J."/>
            <person name="Knaust A."/>
            <person name="Julke S."/>
            <person name="Lilja T."/>
            <person name="Dhandapani V."/>
            <person name="Bonilla-Rosso G."/>
            <person name="Karlsson M."/>
            <person name="Shevchenko A."/>
            <person name="Choi S.R."/>
            <person name="Kim H.G."/>
            <person name="Park J.Y."/>
            <person name="Lim Y.P."/>
            <person name="Ludwig-Muller J."/>
            <person name="Dixelius C."/>
        </authorList>
    </citation>
    <scope>NUCLEOTIDE SEQUENCE</scope>
    <source>
        <tissue evidence="9">Potato root galls</tissue>
    </source>
</reference>
<sequence>MASFFEHQVLAIIAVLLVIGTECRVSPIPFASYQDDGVRPLPRHENAKIIRVPVSKVGNDNPTMIKSIVHGKYGDFALPSVPIEDFMNAQYYGTVSVGTPPQKFKVVFDTGSSNFWVPAKTVRTPNHSKYDHDASRTYQSNGTELSIRYGSGDISGFESKDTVGVAGMNISEFAFMETTVEHGMSFWFAKFDGIVGMAFPSISVGGLAPVYQALYDCGIVYNRMFSFFLPSSPEEQGELTFGGLDVSRYAGPMNWFPLVTKTYWQIMADSVALGATCVFNQTVIVDTGTSVMIGPKAYVDEFIHSLKAPMIRLNGQSFTSCALTGSFPNFRVVFNNVNFDLTPDQYLIKTKVSNVELCMVGIMGMDVPSGVDGGKSWILGDLFLRQYYSVYDVDNERVGLAPVHSNNQMRPMRTTHSEPDAEFIKLHEFINSLIE</sequence>
<feature type="active site" evidence="5">
    <location>
        <position position="109"/>
    </location>
</feature>
<dbReference type="PRINTS" id="PR00792">
    <property type="entry name" value="PEPSIN"/>
</dbReference>
<feature type="chain" id="PRO_5005223005" description="Peptidase A1 domain-containing protein" evidence="7">
    <location>
        <begin position="26"/>
        <end position="435"/>
    </location>
</feature>
<evidence type="ECO:0000256" key="7">
    <source>
        <dbReference type="SAM" id="SignalP"/>
    </source>
</evidence>
<feature type="signal peptide" evidence="7">
    <location>
        <begin position="1"/>
        <end position="25"/>
    </location>
</feature>
<dbReference type="InterPro" id="IPR033121">
    <property type="entry name" value="PEPTIDASE_A1"/>
</dbReference>
<dbReference type="InterPro" id="IPR021109">
    <property type="entry name" value="Peptidase_aspartic_dom_sf"/>
</dbReference>
<dbReference type="SUPFAM" id="SSF50630">
    <property type="entry name" value="Acid proteases"/>
    <property type="match status" value="1"/>
</dbReference>
<evidence type="ECO:0000259" key="8">
    <source>
        <dbReference type="PROSITE" id="PS51767"/>
    </source>
</evidence>
<dbReference type="PROSITE" id="PS00141">
    <property type="entry name" value="ASP_PROTEASE"/>
    <property type="match status" value="2"/>
</dbReference>
<evidence type="ECO:0000256" key="4">
    <source>
        <dbReference type="ARBA" id="ARBA00022801"/>
    </source>
</evidence>
<dbReference type="PANTHER" id="PTHR47966">
    <property type="entry name" value="BETA-SITE APP-CLEAVING ENZYME, ISOFORM A-RELATED"/>
    <property type="match status" value="1"/>
</dbReference>
<name>A0A0H5R4V6_9EUKA</name>
<keyword evidence="2 6" id="KW-0645">Protease</keyword>
<evidence type="ECO:0000256" key="1">
    <source>
        <dbReference type="ARBA" id="ARBA00007447"/>
    </source>
</evidence>
<dbReference type="Pfam" id="PF00026">
    <property type="entry name" value="Asp"/>
    <property type="match status" value="1"/>
</dbReference>